<keyword evidence="3 7" id="KW-0067">ATP-binding</keyword>
<dbReference type="GO" id="GO:0005874">
    <property type="term" value="C:microtubule"/>
    <property type="evidence" value="ECO:0007669"/>
    <property type="project" value="UniProtKB-KW"/>
</dbReference>
<feature type="region of interest" description="Disordered" evidence="9">
    <location>
        <begin position="1"/>
        <end position="121"/>
    </location>
</feature>
<feature type="compositionally biased region" description="Polar residues" evidence="9">
    <location>
        <begin position="2524"/>
        <end position="2533"/>
    </location>
</feature>
<feature type="coiled-coil region" evidence="8">
    <location>
        <begin position="1288"/>
        <end position="1322"/>
    </location>
</feature>
<evidence type="ECO:0000256" key="7">
    <source>
        <dbReference type="PROSITE-ProRule" id="PRU00283"/>
    </source>
</evidence>
<feature type="coiled-coil region" evidence="8">
    <location>
        <begin position="2669"/>
        <end position="2717"/>
    </location>
</feature>
<feature type="binding site" evidence="7">
    <location>
        <begin position="299"/>
        <end position="306"/>
    </location>
    <ligand>
        <name>ATP</name>
        <dbReference type="ChEBI" id="CHEBI:30616"/>
    </ligand>
</feature>
<evidence type="ECO:0000313" key="11">
    <source>
        <dbReference type="EMBL" id="OWM79271.1"/>
    </source>
</evidence>
<protein>
    <recommendedName>
        <fullName evidence="10">Kinesin motor domain-containing protein</fullName>
    </recommendedName>
</protein>
<evidence type="ECO:0000313" key="12">
    <source>
        <dbReference type="Proteomes" id="UP000197138"/>
    </source>
</evidence>
<accession>A0A218X426</accession>
<feature type="coiled-coil region" evidence="8">
    <location>
        <begin position="1052"/>
        <end position="1114"/>
    </location>
</feature>
<dbReference type="GO" id="GO:0008017">
    <property type="term" value="F:microtubule binding"/>
    <property type="evidence" value="ECO:0007669"/>
    <property type="project" value="InterPro"/>
</dbReference>
<evidence type="ECO:0000256" key="9">
    <source>
        <dbReference type="SAM" id="MobiDB-lite"/>
    </source>
</evidence>
<dbReference type="GO" id="GO:0005524">
    <property type="term" value="F:ATP binding"/>
    <property type="evidence" value="ECO:0007669"/>
    <property type="project" value="UniProtKB-UniRule"/>
</dbReference>
<feature type="compositionally biased region" description="Polar residues" evidence="9">
    <location>
        <begin position="2902"/>
        <end position="2911"/>
    </location>
</feature>
<gene>
    <name evidence="11" type="ORF">CDL15_Pgr003443</name>
</gene>
<feature type="coiled-coil region" evidence="8">
    <location>
        <begin position="2569"/>
        <end position="2596"/>
    </location>
</feature>
<dbReference type="InterPro" id="IPR044986">
    <property type="entry name" value="KIF15/KIN-12"/>
</dbReference>
<feature type="coiled-coil region" evidence="8">
    <location>
        <begin position="1532"/>
        <end position="1608"/>
    </location>
</feature>
<evidence type="ECO:0000256" key="6">
    <source>
        <dbReference type="ARBA" id="ARBA00034488"/>
    </source>
</evidence>
<feature type="coiled-coil region" evidence="8">
    <location>
        <begin position="658"/>
        <end position="685"/>
    </location>
</feature>
<dbReference type="PRINTS" id="PR00380">
    <property type="entry name" value="KINESINHEAVY"/>
</dbReference>
<dbReference type="InterPro" id="IPR001752">
    <property type="entry name" value="Kinesin_motor_dom"/>
</dbReference>
<reference evidence="12" key="1">
    <citation type="journal article" date="2017" name="Plant J.">
        <title>The pomegranate (Punica granatum L.) genome and the genomics of punicalagin biosynthesis.</title>
        <authorList>
            <person name="Qin G."/>
            <person name="Xu C."/>
            <person name="Ming R."/>
            <person name="Tang H."/>
            <person name="Guyot R."/>
            <person name="Kramer E.M."/>
            <person name="Hu Y."/>
            <person name="Yi X."/>
            <person name="Qi Y."/>
            <person name="Xu X."/>
            <person name="Gao Z."/>
            <person name="Pan H."/>
            <person name="Jian J."/>
            <person name="Tian Y."/>
            <person name="Yue Z."/>
            <person name="Xu Y."/>
        </authorList>
    </citation>
    <scope>NUCLEOTIDE SEQUENCE [LARGE SCALE GENOMIC DNA]</scope>
    <source>
        <strain evidence="12">cv. Dabenzi</strain>
    </source>
</reference>
<dbReference type="InterPro" id="IPR036961">
    <property type="entry name" value="Kinesin_motor_dom_sf"/>
</dbReference>
<evidence type="ECO:0000259" key="10">
    <source>
        <dbReference type="PROSITE" id="PS50067"/>
    </source>
</evidence>
<dbReference type="InterPro" id="IPR019821">
    <property type="entry name" value="Kinesin_motor_CS"/>
</dbReference>
<proteinExistence type="inferred from homology"/>
<evidence type="ECO:0000256" key="2">
    <source>
        <dbReference type="ARBA" id="ARBA00022741"/>
    </source>
</evidence>
<evidence type="ECO:0000256" key="4">
    <source>
        <dbReference type="ARBA" id="ARBA00023054"/>
    </source>
</evidence>
<dbReference type="PANTHER" id="PTHR37739">
    <property type="entry name" value="KINESIN-LIKE PROTEIN KIN-12D"/>
    <property type="match status" value="1"/>
</dbReference>
<feature type="compositionally biased region" description="Basic and acidic residues" evidence="9">
    <location>
        <begin position="1"/>
        <end position="17"/>
    </location>
</feature>
<feature type="compositionally biased region" description="Polar residues" evidence="9">
    <location>
        <begin position="142"/>
        <end position="156"/>
    </location>
</feature>
<dbReference type="InterPro" id="IPR027417">
    <property type="entry name" value="P-loop_NTPase"/>
</dbReference>
<keyword evidence="5 7" id="KW-0505">Motor protein</keyword>
<evidence type="ECO:0000256" key="5">
    <source>
        <dbReference type="ARBA" id="ARBA00023175"/>
    </source>
</evidence>
<dbReference type="Gene3D" id="3.40.850.10">
    <property type="entry name" value="Kinesin motor domain"/>
    <property type="match status" value="1"/>
</dbReference>
<keyword evidence="4 8" id="KW-0175">Coiled coil</keyword>
<feature type="coiled-coil region" evidence="8">
    <location>
        <begin position="2309"/>
        <end position="2371"/>
    </location>
</feature>
<dbReference type="Pfam" id="PF00225">
    <property type="entry name" value="Kinesin"/>
    <property type="match status" value="1"/>
</dbReference>
<keyword evidence="2 7" id="KW-0547">Nucleotide-binding</keyword>
<feature type="coiled-coil region" evidence="8">
    <location>
        <begin position="2742"/>
        <end position="2815"/>
    </location>
</feature>
<feature type="compositionally biased region" description="Basic and acidic residues" evidence="9">
    <location>
        <begin position="54"/>
        <end position="68"/>
    </location>
</feature>
<evidence type="ECO:0000256" key="3">
    <source>
        <dbReference type="ARBA" id="ARBA00022840"/>
    </source>
</evidence>
<feature type="region of interest" description="Disordered" evidence="9">
    <location>
        <begin position="142"/>
        <end position="169"/>
    </location>
</feature>
<dbReference type="SMART" id="SM00129">
    <property type="entry name" value="KISc"/>
    <property type="match status" value="1"/>
</dbReference>
<feature type="compositionally biased region" description="Polar residues" evidence="9">
    <location>
        <begin position="22"/>
        <end position="37"/>
    </location>
</feature>
<feature type="coiled-coil region" evidence="8">
    <location>
        <begin position="2211"/>
        <end position="2252"/>
    </location>
</feature>
<dbReference type="EMBL" id="MTKT01002492">
    <property type="protein sequence ID" value="OWM79271.1"/>
    <property type="molecule type" value="Genomic_DNA"/>
</dbReference>
<organism evidence="11 12">
    <name type="scientific">Punica granatum</name>
    <name type="common">Pomegranate</name>
    <dbReference type="NCBI Taxonomy" id="22663"/>
    <lineage>
        <taxon>Eukaryota</taxon>
        <taxon>Viridiplantae</taxon>
        <taxon>Streptophyta</taxon>
        <taxon>Embryophyta</taxon>
        <taxon>Tracheophyta</taxon>
        <taxon>Spermatophyta</taxon>
        <taxon>Magnoliopsida</taxon>
        <taxon>eudicotyledons</taxon>
        <taxon>Gunneridae</taxon>
        <taxon>Pentapetalae</taxon>
        <taxon>rosids</taxon>
        <taxon>malvids</taxon>
        <taxon>Myrtales</taxon>
        <taxon>Lythraceae</taxon>
        <taxon>Punica</taxon>
    </lineage>
</organism>
<dbReference type="PANTHER" id="PTHR37739:SF8">
    <property type="entry name" value="KINESIN-LIKE PROTEIN KIN-12D"/>
    <property type="match status" value="1"/>
</dbReference>
<dbReference type="PROSITE" id="PS50067">
    <property type="entry name" value="KINESIN_MOTOR_2"/>
    <property type="match status" value="1"/>
</dbReference>
<dbReference type="Proteomes" id="UP000197138">
    <property type="component" value="Unassembled WGS sequence"/>
</dbReference>
<dbReference type="SUPFAM" id="SSF52540">
    <property type="entry name" value="P-loop containing nucleoside triphosphate hydrolases"/>
    <property type="match status" value="1"/>
</dbReference>
<feature type="domain" description="Kinesin motor" evidence="10">
    <location>
        <begin position="218"/>
        <end position="555"/>
    </location>
</feature>
<name>A0A218X426_PUNGR</name>
<feature type="coiled-coil region" evidence="8">
    <location>
        <begin position="809"/>
        <end position="857"/>
    </location>
</feature>
<sequence>MLRDLKFLRRNSGKNEEIENIPVSSRASSLAQPSLDSSRAPLNAIQEPVVTSRPELESSAKSKADRTPVKPKGPALPARTPEKYSLGVSARHRFGWAKNEPSETGEDAKGDPSNYSVSSRGVAGTLATPKINRTVGRAYSNYSETNSTQSTPNKSVSKPPPSAIFKSKIDGNGGGRWGNFSALYRGCPSSNGPSTIVNTVEVPHFDLKEDPSFWMDHNVQVLIRVRPLNSMERSMHGYNRCLKQESAQSITWIGQPETRFTFDHVACETVDQETLFRMVGLPMVENCLSGYNSCMFAYGQTGSGKTFTMLGEIEDLEFKPSPNRGMTPRIFEFLFARIQAEEDSRSDEKLKYNCKCSFLEIYNEQVTDLLDPSSTNLLLREDVKKGVYVENLSEFEVQTVGDIVRLLIQGSSNRRVAATNMNRESSRSHSVFTCVIESRWEKDSTTNLRFARLNLVDLAGSERQKTSGAEGDRLKEAANINKSLSTLGHVIMVLVDVANGKPKHVPYRDSRLTFLLQDSLGGNSKTVIVANVSPSICAAAETLNTLKFAQRAKLIQNNAVVNEDSTGDVIALQRQICLLQEELAALKRQNVSRSLSFGSISIDDDMELEEEVPLENKGEEGSQRAEELLGFESKGVVRMSTKQLKSLETTLAGALRREQMADMSIKQLEAEIEQLNRLVHQREEDTRCTKMMLKFREDKIQRMESLTAGSINSESYLREENKALAEEIQLLQAKVDKNPEVTRFALENIRLLDQLRRFQEFYEEGERDILLQEVSKLRDQLLQFIDANPEQHIYLSLQPQEAVHLSKENGSLHSELKNTQNELEECRNNLTSCLQENAKLSREIQDLRSMFDKLNAQENGLAGNFKSTKDFPEEIVELQLELDILKILLQEERVSRVESEERAICLSRDLEMMTEKLSSTTKLFEEVNSELHEAKSVIQALESEQVLSINELEDLKNSNNQYTKLLSLKEVEIAALKKQISSSVILRDQPPNEKVQSDESPLRFRLNRMHQSLEKAKQLNLWYQSDLAFQASNEEEMDQVRGQVEAETAEVIVCMQEELALLQQQIRDSELKEIETEKKTIFLENENRHLSELLEEKEMELQNLSEEWKLLTTEIEEVLGDGHESLVVASDELDNINSSFPQRRFLISEHLDQMVRAISEKEVVIEELSSCLEEANSKRNNLESMLKSLRGAALVITEAHQQECREKEKEIRLLSSQLNGKSYEVQRLKERLKLAKDNMRNASTCATAAFVVVSRLSEVNFNHLSELKQKDSELRESVEMVMKKDLLLDEQAFKIEELEKQIESLRQALSGEKQHVNAMKQRLEDVEEGNILQARHMLEKLNSGTCTLRSSMSTLLDDEKHPERTNDKKTDTFFHLGEEREIETENCQEKSTDLGLVEGPKAEDCDLPCKEGQLGDWYQREGNSDFGGSYHGEYGRDATILMLKREVGSALESLKHMQVEMAKLQIEKEERQLSEKQERENMNHLAGQVLSLQEVMNRFEDESKLKIETFYSKVQTFELMMLDVGNDWCMVKELLEQEVGDAEMAAAEKSAEASFDLAKFTEAQDTLKEADVLINGLTIANETMKLEVERLKRSETSLFKERDALTEEIHNLQSINGKRDQQLASLEEQIGLHLMETGNLFAEVEGIVAELAKTCEEKFVLLADEFCPVKSSVFDSVKLVKSWFEEIWSEIIVRDCALSSLHLCHMGILLETVTGLNAENGLLQHGLCQTDSLLSDLREQNSRSRRELEACRFLEGKLLADIKNGFDRISRKEKEAVDLSCRINGFERKILELQLQEEMMLQRSDSIGSQLAVLMKELDLSNLSAAKLLKEEEELLNSEFEKFELQLCSKEFESVILTREMEETAFQKAKLVDNLEKLSREMILSGIDAELEELLLMEHDSDNSTMQRALEERERERQDLSMKLNESSSKILEMEGVIRNLQQDVQLLSEVNSLNHALEAEVREITGTKLTLMSRIQSLEGEREQLRYELGRRDEELSNIIGLREEHESLKREMAEMKNETSVVLRDLAEKRSECESSLTSLERLNRETLQLKDKIVFLETNISGLSSDLEVKNAELKELRDSQSLLTEELSQKTRKLEANEEFKQEFLFQSNLNTRNCTQLVKNINASHSILFDLLERRSFTLADKMFQQICEDRELGTKFMGEFMSLDSHIEELMSENSALRAELSRKDSILEGLSFDLRLLQESTSICQDQKDEMEKMVASVEALEDELAMKSDELDAVEAHAEMLKAQVLEKSDTIALLELDLVKERESVRYLSEENVGLKASIEEALAAKISSEEELAERRKLNESLEMELSDVTDTVNQLNAAVEYLKTELNELAFERDQLQAKALDLKEKLQKTQTVAEKYEAVAIEAQEMAEARESYAQDKEEEVKLLELSVRELGCTVDALENKVDIVKGEAERQRLLREELESELHSVKNQIEKFKNADADMKMHLDEKKADLEKALKQIQILERDIAKKELEISNCRSHISELNLHAEAQASEYKQKFKALEAMAEQVRAEAASTQASNSIPQKLEKNSSRPRGSGSPFKCIGLGLAQQIKSEKDEDLISARLRIDELESAVASKQKEIFTLNAKLAAAESMTHDVIRDLLGVKLDVTSYVSLLHTQQEEKISGKPEGKISEPQHEVIRLKEQLNEFIMERQGWLDEMDRRQAELVAAQVALESLRQRDQLLKTENDMLKVENSNYKKMVMELEEETSRLSGQQNLQQRIHHHAKIKARSHVLQQEENNMLKIQNEELSNKLRRAEFVLSRVKEELARYRASIGKNPYVNLDEEQLLNNKLKETEEERVQLAQKLLGLCTSVLKVAGFTRPVSKVSPSIAEEALEQLKKKLDLMASELHDLKTKNKMYSEMIRLSELMPQQPSPVGLCADENCRTPRRTSHSSYLSSFDR</sequence>
<feature type="coiled-coil region" evidence="8">
    <location>
        <begin position="1976"/>
        <end position="2097"/>
    </location>
</feature>
<feature type="coiled-coil region" evidence="8">
    <location>
        <begin position="924"/>
        <end position="972"/>
    </location>
</feature>
<dbReference type="FunFam" id="3.40.850.10:FF:000033">
    <property type="entry name" value="Kinesin-like protein KIN-12E"/>
    <property type="match status" value="1"/>
</dbReference>
<feature type="coiled-coil region" evidence="8">
    <location>
        <begin position="1826"/>
        <end position="1944"/>
    </location>
</feature>
<dbReference type="PROSITE" id="PS00411">
    <property type="entry name" value="KINESIN_MOTOR_1"/>
    <property type="match status" value="1"/>
</dbReference>
<evidence type="ECO:0000256" key="8">
    <source>
        <dbReference type="SAM" id="Coils"/>
    </source>
</evidence>
<keyword evidence="1" id="KW-0493">Microtubule</keyword>
<dbReference type="GO" id="GO:0007018">
    <property type="term" value="P:microtubule-based movement"/>
    <property type="evidence" value="ECO:0007669"/>
    <property type="project" value="InterPro"/>
</dbReference>
<feature type="region of interest" description="Disordered" evidence="9">
    <location>
        <begin position="2523"/>
        <end position="2548"/>
    </location>
</feature>
<comment type="caution">
    <text evidence="11">The sequence shown here is derived from an EMBL/GenBank/DDBJ whole genome shotgun (WGS) entry which is preliminary data.</text>
</comment>
<dbReference type="GO" id="GO:0003777">
    <property type="term" value="F:microtubule motor activity"/>
    <property type="evidence" value="ECO:0007669"/>
    <property type="project" value="InterPro"/>
</dbReference>
<evidence type="ECO:0000256" key="1">
    <source>
        <dbReference type="ARBA" id="ARBA00022701"/>
    </source>
</evidence>
<feature type="coiled-coil region" evidence="8">
    <location>
        <begin position="1165"/>
        <end position="1245"/>
    </location>
</feature>
<feature type="coiled-coil region" evidence="8">
    <location>
        <begin position="2414"/>
        <end position="2522"/>
    </location>
</feature>
<comment type="similarity">
    <text evidence="6">Belongs to the TRAFAC class myosin-kinesin ATPase superfamily. Kinesin family. KIN-12 subfamily.</text>
</comment>
<feature type="region of interest" description="Disordered" evidence="9">
    <location>
        <begin position="2891"/>
        <end position="2911"/>
    </location>
</feature>